<sequence length="373" mass="42608">METTFPKIVETREPLKDLRASAEALEFFSRIEPSDLDLCLFPESLQTVSDSGTEVGDFTVSVQPAYYEQDGEEEQKCFLVHASSHGTIDGVPCGTSIVAYVTPKLETLEQHLHEYVKLKSHSLDKKIHMKRQGDKLVINRVITEGQQMQQETSSHDLSSLSGFISEASNLLIMRLMVRMKNKEHLDFLAFDTEMNLCISSYSDLGSHPQVIGKDTVEVYGIERTIYSEDIPNTWQYYFLSDGHLASRVQVGSPVFVKLMEMPILSEPEEQDPKPVFEKQPLNWQDDVQLHSEFLDRKAELISDHETYLRQHPEMKILLSDFMQFLLLQKPDDVFTFAAEFFAPFSSTAERGNSFRSSKVSNPFRDVTNKTQES</sequence>
<evidence type="ECO:0000256" key="6">
    <source>
        <dbReference type="ARBA" id="ARBA00022794"/>
    </source>
</evidence>
<comment type="function">
    <text evidence="10">Plays a role in primary ciliogenesis by modulating actin polymerization.</text>
</comment>
<dbReference type="CDD" id="cd22973">
    <property type="entry name" value="DD_CATIP"/>
    <property type="match status" value="1"/>
</dbReference>
<keyword evidence="7" id="KW-0472">Membrane</keyword>
<dbReference type="InterPro" id="IPR047501">
    <property type="entry name" value="DD_CATIP"/>
</dbReference>
<protein>
    <recommendedName>
        <fullName evidence="12">Ciliogenesis-associated TTC17-interacting protein</fullName>
    </recommendedName>
</protein>
<comment type="caution">
    <text evidence="15">The sequence shown here is derived from an EMBL/GenBank/DDBJ whole genome shotgun (WGS) entry which is preliminary data.</text>
</comment>
<feature type="domain" description="Ciliogenesis-associated TTC17-interacting protein N-terminal" evidence="14">
    <location>
        <begin position="23"/>
        <end position="253"/>
    </location>
</feature>
<evidence type="ECO:0000256" key="12">
    <source>
        <dbReference type="ARBA" id="ARBA00039249"/>
    </source>
</evidence>
<evidence type="ECO:0000259" key="14">
    <source>
        <dbReference type="Pfam" id="PF21772"/>
    </source>
</evidence>
<dbReference type="EMBL" id="CATNWA010018272">
    <property type="protein sequence ID" value="CAI9606444.1"/>
    <property type="molecule type" value="Genomic_DNA"/>
</dbReference>
<organism evidence="15 16">
    <name type="scientific">Staurois parvus</name>
    <dbReference type="NCBI Taxonomy" id="386267"/>
    <lineage>
        <taxon>Eukaryota</taxon>
        <taxon>Metazoa</taxon>
        <taxon>Chordata</taxon>
        <taxon>Craniata</taxon>
        <taxon>Vertebrata</taxon>
        <taxon>Euteleostomi</taxon>
        <taxon>Amphibia</taxon>
        <taxon>Batrachia</taxon>
        <taxon>Anura</taxon>
        <taxon>Neobatrachia</taxon>
        <taxon>Ranoidea</taxon>
        <taxon>Ranidae</taxon>
        <taxon>Staurois</taxon>
    </lineage>
</organism>
<dbReference type="Pfam" id="PF21772">
    <property type="entry name" value="CATIP_N"/>
    <property type="match status" value="1"/>
</dbReference>
<keyword evidence="5" id="KW-0963">Cytoplasm</keyword>
<dbReference type="InterPro" id="IPR048777">
    <property type="entry name" value="CATIP_N"/>
</dbReference>
<evidence type="ECO:0000256" key="10">
    <source>
        <dbReference type="ARBA" id="ARBA00037538"/>
    </source>
</evidence>
<evidence type="ECO:0000256" key="7">
    <source>
        <dbReference type="ARBA" id="ARBA00023136"/>
    </source>
</evidence>
<comment type="similarity">
    <text evidence="11">Belongs to the CATIP family.</text>
</comment>
<reference evidence="15" key="1">
    <citation type="submission" date="2023-05" db="EMBL/GenBank/DDBJ databases">
        <authorList>
            <person name="Stuckert A."/>
        </authorList>
    </citation>
    <scope>NUCLEOTIDE SEQUENCE</scope>
</reference>
<comment type="subcellular location">
    <subcellularLocation>
        <location evidence="2">Cell membrane</location>
    </subcellularLocation>
    <subcellularLocation>
        <location evidence="3">Cytoplasm</location>
        <location evidence="3">Cytoskeleton</location>
    </subcellularLocation>
    <subcellularLocation>
        <location evidence="1">Nucleus</location>
    </subcellularLocation>
</comment>
<keyword evidence="9" id="KW-0539">Nucleus</keyword>
<feature type="region of interest" description="Disordered" evidence="13">
    <location>
        <begin position="349"/>
        <end position="373"/>
    </location>
</feature>
<keyword evidence="6" id="KW-0970">Cilium biogenesis/degradation</keyword>
<evidence type="ECO:0000313" key="16">
    <source>
        <dbReference type="Proteomes" id="UP001162483"/>
    </source>
</evidence>
<evidence type="ECO:0000256" key="4">
    <source>
        <dbReference type="ARBA" id="ARBA00022475"/>
    </source>
</evidence>
<name>A0ABN9GBD9_9NEOB</name>
<evidence type="ECO:0000256" key="1">
    <source>
        <dbReference type="ARBA" id="ARBA00004123"/>
    </source>
</evidence>
<gene>
    <name evidence="15" type="ORF">SPARVUS_LOCUS13769934</name>
</gene>
<evidence type="ECO:0000256" key="3">
    <source>
        <dbReference type="ARBA" id="ARBA00004245"/>
    </source>
</evidence>
<keyword evidence="8" id="KW-0206">Cytoskeleton</keyword>
<evidence type="ECO:0000256" key="11">
    <source>
        <dbReference type="ARBA" id="ARBA00037938"/>
    </source>
</evidence>
<dbReference type="SUPFAM" id="SSF47391">
    <property type="entry name" value="Dimerization-anchoring domain of cAMP-dependent PK regulatory subunit"/>
    <property type="match status" value="1"/>
</dbReference>
<evidence type="ECO:0000256" key="9">
    <source>
        <dbReference type="ARBA" id="ARBA00023242"/>
    </source>
</evidence>
<dbReference type="Proteomes" id="UP001162483">
    <property type="component" value="Unassembled WGS sequence"/>
</dbReference>
<evidence type="ECO:0000256" key="13">
    <source>
        <dbReference type="SAM" id="MobiDB-lite"/>
    </source>
</evidence>
<evidence type="ECO:0000313" key="15">
    <source>
        <dbReference type="EMBL" id="CAI9606444.1"/>
    </source>
</evidence>
<dbReference type="PANTHER" id="PTHR15505">
    <property type="entry name" value="RIIA DOMAIN-CONTAINING PROTEIN 1"/>
    <property type="match status" value="1"/>
</dbReference>
<keyword evidence="4" id="KW-1003">Cell membrane</keyword>
<proteinExistence type="inferred from homology"/>
<feature type="compositionally biased region" description="Polar residues" evidence="13">
    <location>
        <begin position="349"/>
        <end position="360"/>
    </location>
</feature>
<evidence type="ECO:0000256" key="8">
    <source>
        <dbReference type="ARBA" id="ARBA00023212"/>
    </source>
</evidence>
<evidence type="ECO:0000256" key="5">
    <source>
        <dbReference type="ARBA" id="ARBA00022490"/>
    </source>
</evidence>
<keyword evidence="16" id="KW-1185">Reference proteome</keyword>
<dbReference type="PANTHER" id="PTHR15505:SF3">
    <property type="entry name" value="CILIOGENESIS-ASSOCIATED TTC17-INTERACTING PROTEIN"/>
    <property type="match status" value="1"/>
</dbReference>
<accession>A0ABN9GBD9</accession>
<evidence type="ECO:0000256" key="2">
    <source>
        <dbReference type="ARBA" id="ARBA00004236"/>
    </source>
</evidence>